<dbReference type="PROSITE" id="PS00351">
    <property type="entry name" value="TFIID"/>
    <property type="match status" value="1"/>
</dbReference>
<evidence type="ECO:0000256" key="2">
    <source>
        <dbReference type="ARBA" id="ARBA00023125"/>
    </source>
</evidence>
<name>A0A1D2N8E6_ORCCI</name>
<keyword evidence="2" id="KW-0238">DNA-binding</keyword>
<evidence type="ECO:0000256" key="3">
    <source>
        <dbReference type="ARBA" id="ARBA00023163"/>
    </source>
</evidence>
<comment type="caution">
    <text evidence="5">The sequence shown here is derived from an EMBL/GenBank/DDBJ whole genome shotgun (WGS) entry which is preliminary data.</text>
</comment>
<gene>
    <name evidence="5" type="ORF">Ocin01_05158</name>
</gene>
<dbReference type="PRINTS" id="PR00686">
    <property type="entry name" value="TIFACTORIID"/>
</dbReference>
<sequence length="424" mass="48010">MEVPEFCKRASARLAKKRKTEEETDPDYQPITETGKRPTSRTVAVLSLQMMELQAFQNLPVAGTSRSFITPAAPVTAGNANFRRERKKVRRSQAIVEELRKPTPGLQFIDRNEYSVEDYKERASEVRRNRILGTAKEIADSLVDVDSDRLAGLEYPVREVAQFGSENPYSRYVDGNGENMELDEYDFDFHNLPNYVMGTGQGISGGLPNWEFKTLWNYELTPMELDQPLDESLLPWKMKEVTEPDMKPDILSIVASFSIGCSPLNLKEIALGSRNIEYNPDRFAPLIMRVRQPKSTALIFASGRIIVAGTRSEDECRHACRKYVRVINKFGYVGRVGNLEIQNISASCSLKFRVRLNHLAKNKLFGPLSYEPEMFPGLVIPLEHPKIKIIIFQTGSVLMTGGKSEADVQLAFRKVYALVRMYAP</sequence>
<dbReference type="GO" id="GO:0006352">
    <property type="term" value="P:DNA-templated transcription initiation"/>
    <property type="evidence" value="ECO:0007669"/>
    <property type="project" value="InterPro"/>
</dbReference>
<evidence type="ECO:0000256" key="4">
    <source>
        <dbReference type="SAM" id="MobiDB-lite"/>
    </source>
</evidence>
<dbReference type="Proteomes" id="UP000094527">
    <property type="component" value="Unassembled WGS sequence"/>
</dbReference>
<evidence type="ECO:0000313" key="5">
    <source>
        <dbReference type="EMBL" id="ODN01511.1"/>
    </source>
</evidence>
<dbReference type="InterPro" id="IPR000814">
    <property type="entry name" value="TBP"/>
</dbReference>
<keyword evidence="3" id="KW-0804">Transcription</keyword>
<dbReference type="OrthoDB" id="2127950at2759"/>
<organism evidence="5 6">
    <name type="scientific">Orchesella cincta</name>
    <name type="common">Springtail</name>
    <name type="synonym">Podura cincta</name>
    <dbReference type="NCBI Taxonomy" id="48709"/>
    <lineage>
        <taxon>Eukaryota</taxon>
        <taxon>Metazoa</taxon>
        <taxon>Ecdysozoa</taxon>
        <taxon>Arthropoda</taxon>
        <taxon>Hexapoda</taxon>
        <taxon>Collembola</taxon>
        <taxon>Entomobryomorpha</taxon>
        <taxon>Entomobryoidea</taxon>
        <taxon>Orchesellidae</taxon>
        <taxon>Orchesellinae</taxon>
        <taxon>Orchesella</taxon>
    </lineage>
</organism>
<dbReference type="InterPro" id="IPR030491">
    <property type="entry name" value="TBP_CS"/>
</dbReference>
<dbReference type="STRING" id="48709.A0A1D2N8E6"/>
<dbReference type="AlphaFoldDB" id="A0A1D2N8E6"/>
<dbReference type="EMBL" id="LJIJ01000148">
    <property type="protein sequence ID" value="ODN01511.1"/>
    <property type="molecule type" value="Genomic_DNA"/>
</dbReference>
<evidence type="ECO:0000256" key="1">
    <source>
        <dbReference type="ARBA" id="ARBA00005560"/>
    </source>
</evidence>
<evidence type="ECO:0000313" key="6">
    <source>
        <dbReference type="Proteomes" id="UP000094527"/>
    </source>
</evidence>
<dbReference type="Pfam" id="PF00352">
    <property type="entry name" value="TBP"/>
    <property type="match status" value="2"/>
</dbReference>
<dbReference type="Gene3D" id="3.30.310.10">
    <property type="entry name" value="TATA-Binding Protein"/>
    <property type="match status" value="2"/>
</dbReference>
<dbReference type="InterPro" id="IPR012295">
    <property type="entry name" value="TBP_dom_sf"/>
</dbReference>
<feature type="region of interest" description="Disordered" evidence="4">
    <location>
        <begin position="13"/>
        <end position="37"/>
    </location>
</feature>
<comment type="similarity">
    <text evidence="1">Belongs to the TBP family.</text>
</comment>
<accession>A0A1D2N8E6</accession>
<keyword evidence="6" id="KW-1185">Reference proteome</keyword>
<protein>
    <submittedName>
        <fullName evidence="5">TATA-box-binding protein</fullName>
    </submittedName>
</protein>
<proteinExistence type="inferred from homology"/>
<reference evidence="5 6" key="1">
    <citation type="journal article" date="2016" name="Genome Biol. Evol.">
        <title>Gene Family Evolution Reflects Adaptation to Soil Environmental Stressors in the Genome of the Collembolan Orchesella cincta.</title>
        <authorList>
            <person name="Faddeeva-Vakhrusheva A."/>
            <person name="Derks M.F."/>
            <person name="Anvar S.Y."/>
            <person name="Agamennone V."/>
            <person name="Suring W."/>
            <person name="Smit S."/>
            <person name="van Straalen N.M."/>
            <person name="Roelofs D."/>
        </authorList>
    </citation>
    <scope>NUCLEOTIDE SEQUENCE [LARGE SCALE GENOMIC DNA]</scope>
    <source>
        <tissue evidence="5">Mixed pool</tissue>
    </source>
</reference>
<dbReference type="GO" id="GO:0003677">
    <property type="term" value="F:DNA binding"/>
    <property type="evidence" value="ECO:0007669"/>
    <property type="project" value="UniProtKB-KW"/>
</dbReference>
<dbReference type="PANTHER" id="PTHR10126">
    <property type="entry name" value="TATA-BOX BINDING PROTEIN"/>
    <property type="match status" value="1"/>
</dbReference>
<dbReference type="SUPFAM" id="SSF55945">
    <property type="entry name" value="TATA-box binding protein-like"/>
    <property type="match status" value="2"/>
</dbReference>